<evidence type="ECO:0000256" key="1">
    <source>
        <dbReference type="SAM" id="Coils"/>
    </source>
</evidence>
<feature type="compositionally biased region" description="Polar residues" evidence="2">
    <location>
        <begin position="25"/>
        <end position="35"/>
    </location>
</feature>
<accession>A0A8T1Y3W4</accession>
<feature type="compositionally biased region" description="Polar residues" evidence="2">
    <location>
        <begin position="62"/>
        <end position="71"/>
    </location>
</feature>
<comment type="caution">
    <text evidence="3">The sequence shown here is derived from an EMBL/GenBank/DDBJ whole genome shotgun (WGS) entry which is preliminary data.</text>
</comment>
<evidence type="ECO:0000256" key="2">
    <source>
        <dbReference type="SAM" id="MobiDB-lite"/>
    </source>
</evidence>
<reference evidence="3 4" key="1">
    <citation type="submission" date="2020-12" db="EMBL/GenBank/DDBJ databases">
        <title>Concerted genomic and epigenomic changes stabilize Arabidopsis allopolyploids.</title>
        <authorList>
            <person name="Chen Z."/>
        </authorList>
    </citation>
    <scope>NUCLEOTIDE SEQUENCE [LARGE SCALE GENOMIC DNA]</scope>
    <source>
        <strain evidence="3">Allo738</strain>
        <tissue evidence="3">Leaf</tissue>
    </source>
</reference>
<evidence type="ECO:0000313" key="3">
    <source>
        <dbReference type="EMBL" id="KAG7541922.1"/>
    </source>
</evidence>
<feature type="coiled-coil region" evidence="1">
    <location>
        <begin position="97"/>
        <end position="124"/>
    </location>
</feature>
<keyword evidence="1" id="KW-0175">Coiled coil</keyword>
<dbReference type="Proteomes" id="UP000694240">
    <property type="component" value="Chromosome 12"/>
</dbReference>
<evidence type="ECO:0000313" key="4">
    <source>
        <dbReference type="Proteomes" id="UP000694240"/>
    </source>
</evidence>
<feature type="region of interest" description="Disordered" evidence="2">
    <location>
        <begin position="22"/>
        <end position="71"/>
    </location>
</feature>
<protein>
    <submittedName>
        <fullName evidence="3">Uncharacterized protein</fullName>
    </submittedName>
</protein>
<gene>
    <name evidence="3" type="ORF">ISN45_Aa07g019650</name>
</gene>
<dbReference type="AlphaFoldDB" id="A0A8T1Y3W4"/>
<name>A0A8T1Y3W4_9BRAS</name>
<feature type="compositionally biased region" description="Low complexity" evidence="2">
    <location>
        <begin position="47"/>
        <end position="61"/>
    </location>
</feature>
<proteinExistence type="predicted"/>
<sequence>MFHCLSLSVCPNLHFMSKSARFRRSQTSSSENNPTDDVLTGKDSSEDPYSSDSETESNLSSGTESNMSCDSTTSTGLSAIIRVLSDSLLRTELAEMEMIKAREAARLEAERRRLEMEVDLTQMVLQTHLQATTSLLVGEHKISPAQRKRKRSDVEELESSTTRVKSLALLGLLQLNLIFWNSLT</sequence>
<organism evidence="3 4">
    <name type="scientific">Arabidopsis thaliana x Arabidopsis arenosa</name>
    <dbReference type="NCBI Taxonomy" id="1240361"/>
    <lineage>
        <taxon>Eukaryota</taxon>
        <taxon>Viridiplantae</taxon>
        <taxon>Streptophyta</taxon>
        <taxon>Embryophyta</taxon>
        <taxon>Tracheophyta</taxon>
        <taxon>Spermatophyta</taxon>
        <taxon>Magnoliopsida</taxon>
        <taxon>eudicotyledons</taxon>
        <taxon>Gunneridae</taxon>
        <taxon>Pentapetalae</taxon>
        <taxon>rosids</taxon>
        <taxon>malvids</taxon>
        <taxon>Brassicales</taxon>
        <taxon>Brassicaceae</taxon>
        <taxon>Camelineae</taxon>
        <taxon>Arabidopsis</taxon>
    </lineage>
</organism>
<keyword evidence="4" id="KW-1185">Reference proteome</keyword>
<dbReference type="EMBL" id="JAEFBK010000012">
    <property type="protein sequence ID" value="KAG7541922.1"/>
    <property type="molecule type" value="Genomic_DNA"/>
</dbReference>